<evidence type="ECO:0000256" key="2">
    <source>
        <dbReference type="ARBA" id="ARBA00023125"/>
    </source>
</evidence>
<dbReference type="InterPro" id="IPR000524">
    <property type="entry name" value="Tscrpt_reg_HTH_GntR"/>
</dbReference>
<dbReference type="Pfam" id="PF00392">
    <property type="entry name" value="GntR"/>
    <property type="match status" value="1"/>
</dbReference>
<dbReference type="PRINTS" id="PR00035">
    <property type="entry name" value="HTHGNTR"/>
</dbReference>
<dbReference type="InterPro" id="IPR000485">
    <property type="entry name" value="AsnC-type_HTH_dom"/>
</dbReference>
<dbReference type="CDD" id="cd07377">
    <property type="entry name" value="WHTH_GntR"/>
    <property type="match status" value="1"/>
</dbReference>
<dbReference type="InterPro" id="IPR036388">
    <property type="entry name" value="WH-like_DNA-bd_sf"/>
</dbReference>
<name>A0A8B2P080_9HYPH</name>
<keyword evidence="3" id="KW-0804">Transcription</keyword>
<dbReference type="SMART" id="SM00345">
    <property type="entry name" value="HTH_GNTR"/>
    <property type="match status" value="1"/>
</dbReference>
<dbReference type="Gene3D" id="1.10.10.10">
    <property type="entry name" value="Winged helix-like DNA-binding domain superfamily/Winged helix DNA-binding domain"/>
    <property type="match status" value="1"/>
</dbReference>
<dbReference type="PANTHER" id="PTHR43537:SF45">
    <property type="entry name" value="GNTR FAMILY REGULATORY PROTEIN"/>
    <property type="match status" value="1"/>
</dbReference>
<keyword evidence="1" id="KW-0805">Transcription regulation</keyword>
<dbReference type="AlphaFoldDB" id="A0A8B2P080"/>
<evidence type="ECO:0000256" key="3">
    <source>
        <dbReference type="ARBA" id="ARBA00023163"/>
    </source>
</evidence>
<dbReference type="InterPro" id="IPR008920">
    <property type="entry name" value="TF_FadR/GntR_C"/>
</dbReference>
<keyword evidence="2" id="KW-0238">DNA-binding</keyword>
<evidence type="ECO:0000256" key="1">
    <source>
        <dbReference type="ARBA" id="ARBA00023015"/>
    </source>
</evidence>
<dbReference type="GO" id="GO:0043565">
    <property type="term" value="F:sequence-specific DNA binding"/>
    <property type="evidence" value="ECO:0007669"/>
    <property type="project" value="InterPro"/>
</dbReference>
<dbReference type="Pfam" id="PF07729">
    <property type="entry name" value="FCD"/>
    <property type="match status" value="1"/>
</dbReference>
<evidence type="ECO:0000313" key="6">
    <source>
        <dbReference type="Proteomes" id="UP000249590"/>
    </source>
</evidence>
<dbReference type="OrthoDB" id="7620579at2"/>
<reference evidence="5 6" key="1">
    <citation type="submission" date="2018-05" db="EMBL/GenBank/DDBJ databases">
        <title>Acuticoccus sediminis sp. nov., isolated from deep-sea sediment of Indian Ocean.</title>
        <authorList>
            <person name="Liu X."/>
            <person name="Lai Q."/>
            <person name="Du Y."/>
            <person name="Sun F."/>
            <person name="Zhang X."/>
            <person name="Wang S."/>
            <person name="Shao Z."/>
        </authorList>
    </citation>
    <scope>NUCLEOTIDE SEQUENCE [LARGE SCALE GENOMIC DNA]</scope>
    <source>
        <strain evidence="5 6">PTG4-2</strain>
    </source>
</reference>
<dbReference type="PANTHER" id="PTHR43537">
    <property type="entry name" value="TRANSCRIPTIONAL REGULATOR, GNTR FAMILY"/>
    <property type="match status" value="1"/>
</dbReference>
<dbReference type="Proteomes" id="UP000249590">
    <property type="component" value="Unassembled WGS sequence"/>
</dbReference>
<dbReference type="Gene3D" id="1.20.120.530">
    <property type="entry name" value="GntR ligand-binding domain-like"/>
    <property type="match status" value="1"/>
</dbReference>
<dbReference type="RefSeq" id="WP_111344688.1">
    <property type="nucleotide sequence ID" value="NZ_JAIWKD010000002.1"/>
</dbReference>
<organism evidence="5 6">
    <name type="scientific">Acuticoccus sediminis</name>
    <dbReference type="NCBI Taxonomy" id="2184697"/>
    <lineage>
        <taxon>Bacteria</taxon>
        <taxon>Pseudomonadati</taxon>
        <taxon>Pseudomonadota</taxon>
        <taxon>Alphaproteobacteria</taxon>
        <taxon>Hyphomicrobiales</taxon>
        <taxon>Amorphaceae</taxon>
        <taxon>Acuticoccus</taxon>
    </lineage>
</organism>
<dbReference type="PRINTS" id="PR00033">
    <property type="entry name" value="HTHASNC"/>
</dbReference>
<dbReference type="SMART" id="SM00895">
    <property type="entry name" value="FCD"/>
    <property type="match status" value="1"/>
</dbReference>
<keyword evidence="6" id="KW-1185">Reference proteome</keyword>
<protein>
    <submittedName>
        <fullName evidence="5">GntR family transcriptional regulator</fullName>
    </submittedName>
</protein>
<sequence length="256" mass="29152">MDDPVADAGAPLQKRSADSSERAYETIRKLLVEFRLRPEERINEVQLSRTLGLSRTPIREALNRLASEGFVELSPNRGFHVRPLSTEGLLDLYELRSIVECAAFQLMCKRADPEDLADFGDFWASVRDDYRDRDPDEILELDETFHMMLAELSGNQEIPKQLSAINARIRFIRRIQIEHVTHDTGQVLQHDAIVDAAMKRDVEAGTAALRSHIEITVSATQQAMKDALLKIYESGTSPFQQRKKRAKRLNAEQHSK</sequence>
<dbReference type="EMBL" id="QHHQ01000002">
    <property type="protein sequence ID" value="RAI01667.1"/>
    <property type="molecule type" value="Genomic_DNA"/>
</dbReference>
<gene>
    <name evidence="5" type="ORF">DLJ53_09640</name>
</gene>
<dbReference type="PROSITE" id="PS50949">
    <property type="entry name" value="HTH_GNTR"/>
    <property type="match status" value="1"/>
</dbReference>
<evidence type="ECO:0000259" key="4">
    <source>
        <dbReference type="PROSITE" id="PS50949"/>
    </source>
</evidence>
<dbReference type="GO" id="GO:0003700">
    <property type="term" value="F:DNA-binding transcription factor activity"/>
    <property type="evidence" value="ECO:0007669"/>
    <property type="project" value="InterPro"/>
</dbReference>
<dbReference type="InterPro" id="IPR011711">
    <property type="entry name" value="GntR_C"/>
</dbReference>
<evidence type="ECO:0000313" key="5">
    <source>
        <dbReference type="EMBL" id="RAI01667.1"/>
    </source>
</evidence>
<dbReference type="SUPFAM" id="SSF46785">
    <property type="entry name" value="Winged helix' DNA-binding domain"/>
    <property type="match status" value="1"/>
</dbReference>
<dbReference type="InterPro" id="IPR036390">
    <property type="entry name" value="WH_DNA-bd_sf"/>
</dbReference>
<feature type="domain" description="HTH gntR-type" evidence="4">
    <location>
        <begin position="17"/>
        <end position="84"/>
    </location>
</feature>
<accession>A0A8B2P080</accession>
<comment type="caution">
    <text evidence="5">The sequence shown here is derived from an EMBL/GenBank/DDBJ whole genome shotgun (WGS) entry which is preliminary data.</text>
</comment>
<proteinExistence type="predicted"/>
<dbReference type="SUPFAM" id="SSF48008">
    <property type="entry name" value="GntR ligand-binding domain-like"/>
    <property type="match status" value="1"/>
</dbReference>